<evidence type="ECO:0000313" key="1">
    <source>
        <dbReference type="EMBL" id="PPR08015.1"/>
    </source>
</evidence>
<sequence length="148" mass="16182">MPFGEYSLRLQHGIQGGFAPPTPNAIHTLTRPMNSDQLHIMSAVRPDGTPQLNELAPKYISSKDDHTNALVQELHDILKDLPTEQPPGSEDIYGLDTSIAWGSEDLQWMNGAPEGCGGGESFIKATDEQKAKFKRAVDIVNELVGKTE</sequence>
<dbReference type="InParanoid" id="A0A409YYA6"/>
<proteinExistence type="predicted"/>
<evidence type="ECO:0000313" key="2">
    <source>
        <dbReference type="Proteomes" id="UP000284842"/>
    </source>
</evidence>
<accession>A0A409YYA6</accession>
<comment type="caution">
    <text evidence="1">The sequence shown here is derived from an EMBL/GenBank/DDBJ whole genome shotgun (WGS) entry which is preliminary data.</text>
</comment>
<keyword evidence="2" id="KW-1185">Reference proteome</keyword>
<reference evidence="1 2" key="1">
    <citation type="journal article" date="2018" name="Evol. Lett.">
        <title>Horizontal gene cluster transfer increased hallucinogenic mushroom diversity.</title>
        <authorList>
            <person name="Reynolds H.T."/>
            <person name="Vijayakumar V."/>
            <person name="Gluck-Thaler E."/>
            <person name="Korotkin H.B."/>
            <person name="Matheny P.B."/>
            <person name="Slot J.C."/>
        </authorList>
    </citation>
    <scope>NUCLEOTIDE SEQUENCE [LARGE SCALE GENOMIC DNA]</scope>
    <source>
        <strain evidence="1 2">2629</strain>
    </source>
</reference>
<dbReference type="OrthoDB" id="5366606at2759"/>
<dbReference type="EMBL" id="NHTK01000187">
    <property type="protein sequence ID" value="PPR08015.1"/>
    <property type="molecule type" value="Genomic_DNA"/>
</dbReference>
<protein>
    <submittedName>
        <fullName evidence="1">Uncharacterized protein</fullName>
    </submittedName>
</protein>
<name>A0A409YYA6_9AGAR</name>
<gene>
    <name evidence="1" type="ORF">CVT24_011076</name>
</gene>
<organism evidence="1 2">
    <name type="scientific">Panaeolus cyanescens</name>
    <dbReference type="NCBI Taxonomy" id="181874"/>
    <lineage>
        <taxon>Eukaryota</taxon>
        <taxon>Fungi</taxon>
        <taxon>Dikarya</taxon>
        <taxon>Basidiomycota</taxon>
        <taxon>Agaricomycotina</taxon>
        <taxon>Agaricomycetes</taxon>
        <taxon>Agaricomycetidae</taxon>
        <taxon>Agaricales</taxon>
        <taxon>Agaricineae</taxon>
        <taxon>Galeropsidaceae</taxon>
        <taxon>Panaeolus</taxon>
    </lineage>
</organism>
<dbReference type="Proteomes" id="UP000284842">
    <property type="component" value="Unassembled WGS sequence"/>
</dbReference>
<dbReference type="AlphaFoldDB" id="A0A409YYA6"/>